<feature type="non-terminal residue" evidence="2">
    <location>
        <position position="109"/>
    </location>
</feature>
<accession>A0A9N7VXB1</accession>
<organism evidence="2 3">
    <name type="scientific">Pleuronectes platessa</name>
    <name type="common">European plaice</name>
    <dbReference type="NCBI Taxonomy" id="8262"/>
    <lineage>
        <taxon>Eukaryota</taxon>
        <taxon>Metazoa</taxon>
        <taxon>Chordata</taxon>
        <taxon>Craniata</taxon>
        <taxon>Vertebrata</taxon>
        <taxon>Euteleostomi</taxon>
        <taxon>Actinopterygii</taxon>
        <taxon>Neopterygii</taxon>
        <taxon>Teleostei</taxon>
        <taxon>Neoteleostei</taxon>
        <taxon>Acanthomorphata</taxon>
        <taxon>Carangaria</taxon>
        <taxon>Pleuronectiformes</taxon>
        <taxon>Pleuronectoidei</taxon>
        <taxon>Pleuronectidae</taxon>
        <taxon>Pleuronectes</taxon>
    </lineage>
</organism>
<evidence type="ECO:0000256" key="1">
    <source>
        <dbReference type="SAM" id="MobiDB-lite"/>
    </source>
</evidence>
<dbReference type="EMBL" id="CADEAL010004335">
    <property type="protein sequence ID" value="CAB1457295.1"/>
    <property type="molecule type" value="Genomic_DNA"/>
</dbReference>
<evidence type="ECO:0000313" key="3">
    <source>
        <dbReference type="Proteomes" id="UP001153269"/>
    </source>
</evidence>
<feature type="region of interest" description="Disordered" evidence="1">
    <location>
        <begin position="1"/>
        <end position="56"/>
    </location>
</feature>
<name>A0A9N7VXB1_PLEPL</name>
<gene>
    <name evidence="2" type="ORF">PLEPLA_LOCUS45117</name>
</gene>
<dbReference type="AlphaFoldDB" id="A0A9N7VXB1"/>
<comment type="caution">
    <text evidence="2">The sequence shown here is derived from an EMBL/GenBank/DDBJ whole genome shotgun (WGS) entry which is preliminary data.</text>
</comment>
<dbReference type="Proteomes" id="UP001153269">
    <property type="component" value="Unassembled WGS sequence"/>
</dbReference>
<feature type="compositionally biased region" description="Basic and acidic residues" evidence="1">
    <location>
        <begin position="33"/>
        <end position="56"/>
    </location>
</feature>
<keyword evidence="3" id="KW-1185">Reference proteome</keyword>
<protein>
    <submittedName>
        <fullName evidence="2">Uncharacterized protein</fullName>
    </submittedName>
</protein>
<evidence type="ECO:0000313" key="2">
    <source>
        <dbReference type="EMBL" id="CAB1457295.1"/>
    </source>
</evidence>
<reference evidence="2" key="1">
    <citation type="submission" date="2020-03" db="EMBL/GenBank/DDBJ databases">
        <authorList>
            <person name="Weist P."/>
        </authorList>
    </citation>
    <scope>NUCLEOTIDE SEQUENCE</scope>
</reference>
<proteinExistence type="predicted"/>
<sequence>SPPGCGKCLRDPLGRPLSPSPATEIESDNSMADSRDPLLHEETSQAHTEAHSPDERKDFLFTIPNCAQRYPAGQSIIPVAEGRGRHRRRRRRRLIPFQRARDEFALLPV</sequence>